<dbReference type="AlphaFoldDB" id="A0A366H3L3"/>
<reference evidence="1 2" key="1">
    <citation type="submission" date="2018-06" db="EMBL/GenBank/DDBJ databases">
        <title>Genomic Encyclopedia of Type Strains, Phase IV (KMG-IV): sequencing the most valuable type-strain genomes for metagenomic binning, comparative biology and taxonomic classification.</title>
        <authorList>
            <person name="Goeker M."/>
        </authorList>
    </citation>
    <scope>NUCLEOTIDE SEQUENCE [LARGE SCALE GENOMIC DNA]</scope>
    <source>
        <strain evidence="1 2">DSM 25532</strain>
    </source>
</reference>
<gene>
    <name evidence="1" type="ORF">DES53_11611</name>
</gene>
<organism evidence="1 2">
    <name type="scientific">Roseimicrobium gellanilyticum</name>
    <dbReference type="NCBI Taxonomy" id="748857"/>
    <lineage>
        <taxon>Bacteria</taxon>
        <taxon>Pseudomonadati</taxon>
        <taxon>Verrucomicrobiota</taxon>
        <taxon>Verrucomicrobiia</taxon>
        <taxon>Verrucomicrobiales</taxon>
        <taxon>Verrucomicrobiaceae</taxon>
        <taxon>Roseimicrobium</taxon>
    </lineage>
</organism>
<keyword evidence="2" id="KW-1185">Reference proteome</keyword>
<dbReference type="OrthoDB" id="6932697at2"/>
<dbReference type="Proteomes" id="UP000253426">
    <property type="component" value="Unassembled WGS sequence"/>
</dbReference>
<dbReference type="EMBL" id="QNRR01000016">
    <property type="protein sequence ID" value="RBP36572.1"/>
    <property type="molecule type" value="Genomic_DNA"/>
</dbReference>
<proteinExistence type="predicted"/>
<evidence type="ECO:0000313" key="2">
    <source>
        <dbReference type="Proteomes" id="UP000253426"/>
    </source>
</evidence>
<sequence length="282" mass="30613">MKYETYSEYEPQRVSLAEGAFITVWSALSQWHQDLVLVGGLVPKYLCGDLTQQRSLPRPATLDVDLGIALAADHGQYGNLVWELRGHGFQQNTAHPSRFEKIIGGVTVPVDFLVEKPPHATGTAQVADITAGIMPGVERALATARTVTLSGVDLHGATQNLRARVCEVGPFLALKLRAFYHRQQPKDAFDILYTLLHYDGGSAAAIDAFAAEIRLGNPAGEEALRTLKEHFSTETSPGPVKASHFVLGEANPNESGDVRFERISLRQDMVDAASQLLRAASA</sequence>
<comment type="caution">
    <text evidence="1">The sequence shown here is derived from an EMBL/GenBank/DDBJ whole genome shotgun (WGS) entry which is preliminary data.</text>
</comment>
<evidence type="ECO:0000313" key="1">
    <source>
        <dbReference type="EMBL" id="RBP36572.1"/>
    </source>
</evidence>
<evidence type="ECO:0008006" key="3">
    <source>
        <dbReference type="Google" id="ProtNLM"/>
    </source>
</evidence>
<protein>
    <recommendedName>
        <fullName evidence="3">Nucleotidyltransferase AbiEii toxin of type IV toxin-antitoxin system</fullName>
    </recommendedName>
</protein>
<dbReference type="RefSeq" id="WP_113961814.1">
    <property type="nucleotide sequence ID" value="NZ_QNRR01000016.1"/>
</dbReference>
<name>A0A366H3L3_9BACT</name>
<accession>A0A366H3L3</accession>